<dbReference type="STRING" id="240303.SAMN05421677_107103"/>
<organism evidence="2 3">
    <name type="scientific">Halobacillus aidingensis</name>
    <dbReference type="NCBI Taxonomy" id="240303"/>
    <lineage>
        <taxon>Bacteria</taxon>
        <taxon>Bacillati</taxon>
        <taxon>Bacillota</taxon>
        <taxon>Bacilli</taxon>
        <taxon>Bacillales</taxon>
        <taxon>Bacillaceae</taxon>
        <taxon>Halobacillus</taxon>
    </lineage>
</organism>
<dbReference type="Proteomes" id="UP000198860">
    <property type="component" value="Unassembled WGS sequence"/>
</dbReference>
<evidence type="ECO:0000313" key="3">
    <source>
        <dbReference type="Proteomes" id="UP000198860"/>
    </source>
</evidence>
<dbReference type="RefSeq" id="WP_089652169.1">
    <property type="nucleotide sequence ID" value="NZ_FNIZ01000007.1"/>
</dbReference>
<dbReference type="OrthoDB" id="2970871at2"/>
<accession>A0A1H0LSK3</accession>
<protein>
    <submittedName>
        <fullName evidence="2">Intein N-terminal splicing region</fullName>
    </submittedName>
</protein>
<name>A0A1H0LSK3_HALAD</name>
<dbReference type="PROSITE" id="PS51257">
    <property type="entry name" value="PROKAR_LIPOPROTEIN"/>
    <property type="match status" value="1"/>
</dbReference>
<evidence type="ECO:0000256" key="1">
    <source>
        <dbReference type="SAM" id="SignalP"/>
    </source>
</evidence>
<keyword evidence="1" id="KW-0732">Signal</keyword>
<evidence type="ECO:0000313" key="2">
    <source>
        <dbReference type="EMBL" id="SDO70860.1"/>
    </source>
</evidence>
<sequence>MKKLFVVLLLLVVGCSVAGKDVNAFEGHVTEVKVGGLEVECSSAVENGEVDDGTEEGWPCLVLVPHDTPVYTNDGENLKMETFREQAREEKLLKIRVQLSESTEITEDPESRKVTAKEITVLE</sequence>
<gene>
    <name evidence="2" type="ORF">SAMN05421677_107103</name>
</gene>
<dbReference type="AlphaFoldDB" id="A0A1H0LSK3"/>
<keyword evidence="3" id="KW-1185">Reference proteome</keyword>
<dbReference type="EMBL" id="FNIZ01000007">
    <property type="protein sequence ID" value="SDO70860.1"/>
    <property type="molecule type" value="Genomic_DNA"/>
</dbReference>
<feature type="chain" id="PRO_5038555754" evidence="1">
    <location>
        <begin position="19"/>
        <end position="123"/>
    </location>
</feature>
<proteinExistence type="predicted"/>
<reference evidence="3" key="1">
    <citation type="submission" date="2016-10" db="EMBL/GenBank/DDBJ databases">
        <authorList>
            <person name="Varghese N."/>
            <person name="Submissions S."/>
        </authorList>
    </citation>
    <scope>NUCLEOTIDE SEQUENCE [LARGE SCALE GENOMIC DNA]</scope>
    <source>
        <strain evidence="3">CGMCC 1.3703</strain>
    </source>
</reference>
<feature type="signal peptide" evidence="1">
    <location>
        <begin position="1"/>
        <end position="18"/>
    </location>
</feature>